<proteinExistence type="inferred from homology"/>
<dbReference type="eggNOG" id="COG5608">
    <property type="taxonomic scope" value="Bacteria"/>
</dbReference>
<accession>B3QS72</accession>
<dbReference type="Pfam" id="PF03168">
    <property type="entry name" value="LEA_2"/>
    <property type="match status" value="1"/>
</dbReference>
<reference evidence="3 4" key="1">
    <citation type="submission" date="2008-06" db="EMBL/GenBank/DDBJ databases">
        <title>Complete sequence of Chloroherpeton thalassium ATCC 35110.</title>
        <authorList>
            <consortium name="US DOE Joint Genome Institute"/>
            <person name="Lucas S."/>
            <person name="Copeland A."/>
            <person name="Lapidus A."/>
            <person name="Glavina del Rio T."/>
            <person name="Dalin E."/>
            <person name="Tice H."/>
            <person name="Bruce D."/>
            <person name="Goodwin L."/>
            <person name="Pitluck S."/>
            <person name="Schmutz J."/>
            <person name="Larimer F."/>
            <person name="Land M."/>
            <person name="Hauser L."/>
            <person name="Kyrpides N."/>
            <person name="Mikhailova N."/>
            <person name="Liu Z."/>
            <person name="Li T."/>
            <person name="Zhao F."/>
            <person name="Overmann J."/>
            <person name="Bryant D.A."/>
            <person name="Richardson P."/>
        </authorList>
    </citation>
    <scope>NUCLEOTIDE SEQUENCE [LARGE SCALE GENOMIC DNA]</scope>
    <source>
        <strain evidence="4">ATCC 35110 / GB-78</strain>
    </source>
</reference>
<dbReference type="InterPro" id="IPR013990">
    <property type="entry name" value="WHy-dom"/>
</dbReference>
<gene>
    <name evidence="3" type="ordered locus">Ctha_1558</name>
</gene>
<dbReference type="SUPFAM" id="SSF117070">
    <property type="entry name" value="LEA14-like"/>
    <property type="match status" value="1"/>
</dbReference>
<dbReference type="InterPro" id="IPR004864">
    <property type="entry name" value="LEA_2"/>
</dbReference>
<evidence type="ECO:0000313" key="3">
    <source>
        <dbReference type="EMBL" id="ACF14017.1"/>
    </source>
</evidence>
<organism evidence="3 4">
    <name type="scientific">Chloroherpeton thalassium (strain ATCC 35110 / GB-78)</name>
    <dbReference type="NCBI Taxonomy" id="517418"/>
    <lineage>
        <taxon>Bacteria</taxon>
        <taxon>Pseudomonadati</taxon>
        <taxon>Chlorobiota</taxon>
        <taxon>Chlorobiia</taxon>
        <taxon>Chlorobiales</taxon>
        <taxon>Chloroherpetonaceae</taxon>
        <taxon>Chloroherpeton</taxon>
    </lineage>
</organism>
<comment type="similarity">
    <text evidence="1">Belongs to the LEA type 2 family.</text>
</comment>
<evidence type="ECO:0000256" key="1">
    <source>
        <dbReference type="ARBA" id="ARBA00005960"/>
    </source>
</evidence>
<dbReference type="EMBL" id="CP001100">
    <property type="protein sequence ID" value="ACF14017.1"/>
    <property type="molecule type" value="Genomic_DNA"/>
</dbReference>
<evidence type="ECO:0000313" key="4">
    <source>
        <dbReference type="Proteomes" id="UP000001208"/>
    </source>
</evidence>
<feature type="domain" description="Water stress and hypersensitive response" evidence="2">
    <location>
        <begin position="45"/>
        <end position="162"/>
    </location>
</feature>
<dbReference type="GO" id="GO:0009269">
    <property type="term" value="P:response to desiccation"/>
    <property type="evidence" value="ECO:0007669"/>
    <property type="project" value="InterPro"/>
</dbReference>
<sequence>MKPGKYFRLTLSIFLFLFFVMPLANGCKTVQKIAQQTATAKKPTISIANVEISSVSFVGIDFVFDIKIQNPNSFGVTLSSFDYNFLINQHSFVNGKQEDPLTVAANATSNVQLPLTIQYLDLYAVFSSLKNSRTAAYQLTAGFYFDLPVLGTVRIPAEKSGSFSLK</sequence>
<dbReference type="PANTHER" id="PTHR31459:SF2">
    <property type="entry name" value="OS03G0843300 PROTEIN"/>
    <property type="match status" value="1"/>
</dbReference>
<protein>
    <submittedName>
        <fullName evidence="3">Late embryogenesis abundant protein 2</fullName>
    </submittedName>
</protein>
<evidence type="ECO:0000259" key="2">
    <source>
        <dbReference type="SMART" id="SM00769"/>
    </source>
</evidence>
<keyword evidence="4" id="KW-1185">Reference proteome</keyword>
<dbReference type="Proteomes" id="UP000001208">
    <property type="component" value="Chromosome"/>
</dbReference>
<dbReference type="HOGENOM" id="CLU_1599793_0_0_10"/>
<dbReference type="PANTHER" id="PTHR31459">
    <property type="match status" value="1"/>
</dbReference>
<dbReference type="InterPro" id="IPR045043">
    <property type="entry name" value="Lea14-like"/>
</dbReference>
<dbReference type="KEGG" id="cts:Ctha_1558"/>
<name>B3QS72_CHLT3</name>
<dbReference type="AlphaFoldDB" id="B3QS72"/>
<dbReference type="SMART" id="SM00769">
    <property type="entry name" value="WHy"/>
    <property type="match status" value="1"/>
</dbReference>
<dbReference type="Gene3D" id="2.60.40.1820">
    <property type="match status" value="1"/>
</dbReference>
<dbReference type="OrthoDB" id="1523713at2"/>
<dbReference type="RefSeq" id="WP_012500101.1">
    <property type="nucleotide sequence ID" value="NC_011026.1"/>
</dbReference>